<feature type="region of interest" description="Disordered" evidence="1">
    <location>
        <begin position="592"/>
        <end position="626"/>
    </location>
</feature>
<keyword evidence="3" id="KW-1185">Reference proteome</keyword>
<gene>
    <name evidence="2 4" type="ORF">CBG07892</name>
    <name evidence="2" type="ORF">CBG_07892</name>
</gene>
<dbReference type="AlphaFoldDB" id="A8X5C9"/>
<evidence type="ECO:0000313" key="2">
    <source>
        <dbReference type="EMBL" id="CAP27828.2"/>
    </source>
</evidence>
<dbReference type="InParanoid" id="A8X5C9"/>
<accession>A8X5C9</accession>
<evidence type="ECO:0000313" key="3">
    <source>
        <dbReference type="Proteomes" id="UP000008549"/>
    </source>
</evidence>
<dbReference type="HOGENOM" id="CLU_428443_0_0_1"/>
<feature type="compositionally biased region" description="Basic and acidic residues" evidence="1">
    <location>
        <begin position="354"/>
        <end position="363"/>
    </location>
</feature>
<dbReference type="EMBL" id="HE600965">
    <property type="protein sequence ID" value="CAP27828.2"/>
    <property type="molecule type" value="Genomic_DNA"/>
</dbReference>
<proteinExistence type="predicted"/>
<protein>
    <submittedName>
        <fullName evidence="2">Protein CBG07892</fullName>
    </submittedName>
</protein>
<dbReference type="Proteomes" id="UP000008549">
    <property type="component" value="Unassembled WGS sequence"/>
</dbReference>
<feature type="compositionally biased region" description="Polar residues" evidence="1">
    <location>
        <begin position="325"/>
        <end position="339"/>
    </location>
</feature>
<evidence type="ECO:0000256" key="1">
    <source>
        <dbReference type="SAM" id="MobiDB-lite"/>
    </source>
</evidence>
<dbReference type="CTD" id="8573912"/>
<dbReference type="GeneID" id="8573912"/>
<feature type="compositionally biased region" description="Polar residues" evidence="1">
    <location>
        <begin position="169"/>
        <end position="181"/>
    </location>
</feature>
<dbReference type="STRING" id="6238.A8X5C9"/>
<sequence length="639" mass="73170">MYRNHYNLDVWTHPIPLIFLVEPTNGTIQAVLQLLLGMSGLPNLRDPPKFRPILQDAILRTGILKSVKTAKLDIIEIDPEVLQLDLEIELSEDLQNASYLNRSVFPDFSEMMDSATSDLPSSTPPPMVSIKTVMMTEKEQKDRLLDTERVAEVEEMQREVGKTDPALPTTPSQQATSPNPHRTSKSVKIEPMDEAENDEAQLLRKMQRFFPERVAEITKMQREVMEVMKSSGFDEMDTAGRFSAPHNPKGPAFATCRDPLISIKQEPVAEPVTEEDQETRLLEKMRSCCPARVEEIMRMQRENRERKEAIEVQKVSGCGALARNSGDQEMNKLSGQSLLDPNKEGTMLSRSSRIHSERCDRRPRYAISPPRTQKEVERSRISFRERRRESYHRDRREARGSSQYSRDRSTQTRRNKSFENSSKSSRKITYVGTVFEILGTGGPKMGPFFTERAEFSRNSMPLTNTDQVLDRVRIRLVQLIASLPASADGYLIPLRHQIQQALMTQQHHQHLQVQQMHHIQHLQQALIGHTMTMGVPVYHMVDMVPIHQIEKLQQIQQWQQHAHAHSGFIGQQQQLAFQQQQYFLQMANKQMKQVPNPDKNPMISHPSDTTGSGSGSQEEDDIQILPKPVKIRKIKVEDA</sequence>
<feature type="region of interest" description="Disordered" evidence="1">
    <location>
        <begin position="321"/>
        <end position="423"/>
    </location>
</feature>
<dbReference type="WormBase" id="CBG07892">
    <property type="protein sequence ID" value="CBP49318"/>
    <property type="gene ID" value="WBGene00029795"/>
</dbReference>
<feature type="region of interest" description="Disordered" evidence="1">
    <location>
        <begin position="154"/>
        <end position="187"/>
    </location>
</feature>
<dbReference type="KEGG" id="cbr:CBG_07892"/>
<evidence type="ECO:0000313" key="4">
    <source>
        <dbReference type="WormBase" id="CBG07892"/>
    </source>
</evidence>
<organism evidence="2 3">
    <name type="scientific">Caenorhabditis briggsae</name>
    <dbReference type="NCBI Taxonomy" id="6238"/>
    <lineage>
        <taxon>Eukaryota</taxon>
        <taxon>Metazoa</taxon>
        <taxon>Ecdysozoa</taxon>
        <taxon>Nematoda</taxon>
        <taxon>Chromadorea</taxon>
        <taxon>Rhabditida</taxon>
        <taxon>Rhabditina</taxon>
        <taxon>Rhabditomorpha</taxon>
        <taxon>Rhabditoidea</taxon>
        <taxon>Rhabditidae</taxon>
        <taxon>Peloderinae</taxon>
        <taxon>Caenorhabditis</taxon>
    </lineage>
</organism>
<reference evidence="2 3" key="2">
    <citation type="journal article" date="2011" name="PLoS Genet.">
        <title>Caenorhabditis briggsae recombinant inbred line genotypes reveal inter-strain incompatibility and the evolution of recombination.</title>
        <authorList>
            <person name="Ross J.A."/>
            <person name="Koboldt D.C."/>
            <person name="Staisch J.E."/>
            <person name="Chamberlin H.M."/>
            <person name="Gupta B.P."/>
            <person name="Miller R.D."/>
            <person name="Baird S.E."/>
            <person name="Haag E.S."/>
        </authorList>
    </citation>
    <scope>NUCLEOTIDE SEQUENCE [LARGE SCALE GENOMIC DNA]</scope>
    <source>
        <strain evidence="2 3">AF16</strain>
    </source>
</reference>
<dbReference type="RefSeq" id="XP_045093602.1">
    <property type="nucleotide sequence ID" value="XM_045243008.1"/>
</dbReference>
<reference evidence="2 3" key="1">
    <citation type="journal article" date="2003" name="PLoS Biol.">
        <title>The genome sequence of Caenorhabditis briggsae: a platform for comparative genomics.</title>
        <authorList>
            <person name="Stein L.D."/>
            <person name="Bao Z."/>
            <person name="Blasiar D."/>
            <person name="Blumenthal T."/>
            <person name="Brent M.R."/>
            <person name="Chen N."/>
            <person name="Chinwalla A."/>
            <person name="Clarke L."/>
            <person name="Clee C."/>
            <person name="Coghlan A."/>
            <person name="Coulson A."/>
            <person name="D'Eustachio P."/>
            <person name="Fitch D.H."/>
            <person name="Fulton L.A."/>
            <person name="Fulton R.E."/>
            <person name="Griffiths-Jones S."/>
            <person name="Harris T.W."/>
            <person name="Hillier L.W."/>
            <person name="Kamath R."/>
            <person name="Kuwabara P.E."/>
            <person name="Mardis E.R."/>
            <person name="Marra M.A."/>
            <person name="Miner T.L."/>
            <person name="Minx P."/>
            <person name="Mullikin J.C."/>
            <person name="Plumb R.W."/>
            <person name="Rogers J."/>
            <person name="Schein J.E."/>
            <person name="Sohrmann M."/>
            <person name="Spieth J."/>
            <person name="Stajich J.E."/>
            <person name="Wei C."/>
            <person name="Willey D."/>
            <person name="Wilson R.K."/>
            <person name="Durbin R."/>
            <person name="Waterston R.H."/>
        </authorList>
    </citation>
    <scope>NUCLEOTIDE SEQUENCE [LARGE SCALE GENOMIC DNA]</scope>
    <source>
        <strain evidence="2 3">AF16</strain>
    </source>
</reference>
<feature type="compositionally biased region" description="Basic and acidic residues" evidence="1">
    <location>
        <begin position="372"/>
        <end position="410"/>
    </location>
</feature>
<name>A8X5C9_CAEBR</name>